<accession>A0A9D4TEI9</accession>
<dbReference type="PANTHER" id="PTHR43540:SF1">
    <property type="entry name" value="ISOCHORISMATASE HYDROLASE"/>
    <property type="match status" value="1"/>
</dbReference>
<dbReference type="PANTHER" id="PTHR43540">
    <property type="entry name" value="PEROXYUREIDOACRYLATE/UREIDOACRYLATE AMIDOHYDROLASE-RELATED"/>
    <property type="match status" value="1"/>
</dbReference>
<evidence type="ECO:0000313" key="4">
    <source>
        <dbReference type="EMBL" id="KAI3423419.1"/>
    </source>
</evidence>
<dbReference type="EMBL" id="SIDB01000021">
    <property type="protein sequence ID" value="KAI3423419.1"/>
    <property type="molecule type" value="Genomic_DNA"/>
</dbReference>
<reference evidence="4" key="2">
    <citation type="submission" date="2020-11" db="EMBL/GenBank/DDBJ databases">
        <authorList>
            <person name="Cecchin M."/>
            <person name="Marcolungo L."/>
            <person name="Rossato M."/>
            <person name="Girolomoni L."/>
            <person name="Cosentino E."/>
            <person name="Cuine S."/>
            <person name="Li-Beisson Y."/>
            <person name="Delledonne M."/>
            <person name="Ballottari M."/>
        </authorList>
    </citation>
    <scope>NUCLEOTIDE SEQUENCE</scope>
    <source>
        <strain evidence="4">211/11P</strain>
        <tissue evidence="4">Whole cell</tissue>
    </source>
</reference>
<dbReference type="InterPro" id="IPR036380">
    <property type="entry name" value="Isochorismatase-like_sf"/>
</dbReference>
<evidence type="ECO:0000259" key="3">
    <source>
        <dbReference type="Pfam" id="PF00857"/>
    </source>
</evidence>
<dbReference type="Gene3D" id="3.40.50.850">
    <property type="entry name" value="Isochorismatase-like"/>
    <property type="match status" value="1"/>
</dbReference>
<evidence type="ECO:0000313" key="5">
    <source>
        <dbReference type="Proteomes" id="UP001055712"/>
    </source>
</evidence>
<keyword evidence="5" id="KW-1185">Reference proteome</keyword>
<dbReference type="AlphaFoldDB" id="A0A9D4TEI9"/>
<dbReference type="InterPro" id="IPR000868">
    <property type="entry name" value="Isochorismatase-like_dom"/>
</dbReference>
<comment type="caution">
    <text evidence="4">The sequence shown here is derived from an EMBL/GenBank/DDBJ whole genome shotgun (WGS) entry which is preliminary data.</text>
</comment>
<feature type="domain" description="Isochorismatase-like" evidence="3">
    <location>
        <begin position="22"/>
        <end position="204"/>
    </location>
</feature>
<evidence type="ECO:0000256" key="1">
    <source>
        <dbReference type="ARBA" id="ARBA00006336"/>
    </source>
</evidence>
<protein>
    <recommendedName>
        <fullName evidence="3">Isochorismatase-like domain-containing protein</fullName>
    </recommendedName>
</protein>
<evidence type="ECO:0000256" key="2">
    <source>
        <dbReference type="ARBA" id="ARBA00022801"/>
    </source>
</evidence>
<dbReference type="InterPro" id="IPR050272">
    <property type="entry name" value="Isochorismatase-like_hydrls"/>
</dbReference>
<name>A0A9D4TEI9_CHLVU</name>
<keyword evidence="2" id="KW-0378">Hydrolase</keyword>
<dbReference type="Pfam" id="PF00857">
    <property type="entry name" value="Isochorismatase"/>
    <property type="match status" value="1"/>
</dbReference>
<organism evidence="4 5">
    <name type="scientific">Chlorella vulgaris</name>
    <name type="common">Green alga</name>
    <dbReference type="NCBI Taxonomy" id="3077"/>
    <lineage>
        <taxon>Eukaryota</taxon>
        <taxon>Viridiplantae</taxon>
        <taxon>Chlorophyta</taxon>
        <taxon>core chlorophytes</taxon>
        <taxon>Trebouxiophyceae</taxon>
        <taxon>Chlorellales</taxon>
        <taxon>Chlorellaceae</taxon>
        <taxon>Chlorella clade</taxon>
        <taxon>Chlorella</taxon>
    </lineage>
</organism>
<dbReference type="GO" id="GO:0016787">
    <property type="term" value="F:hydrolase activity"/>
    <property type="evidence" value="ECO:0007669"/>
    <property type="project" value="UniProtKB-KW"/>
</dbReference>
<reference evidence="4" key="1">
    <citation type="journal article" date="2019" name="Plant J.">
        <title>Chlorella vulgaris genome assembly and annotation reveals the molecular basis for metabolic acclimation to high light conditions.</title>
        <authorList>
            <person name="Cecchin M."/>
            <person name="Marcolungo L."/>
            <person name="Rossato M."/>
            <person name="Girolomoni L."/>
            <person name="Cosentino E."/>
            <person name="Cuine S."/>
            <person name="Li-Beisson Y."/>
            <person name="Delledonne M."/>
            <person name="Ballottari M."/>
        </authorList>
    </citation>
    <scope>NUCLEOTIDE SEQUENCE</scope>
    <source>
        <strain evidence="4">211/11P</strain>
    </source>
</reference>
<dbReference type="SUPFAM" id="SSF52499">
    <property type="entry name" value="Isochorismatase-like hydrolases"/>
    <property type="match status" value="1"/>
</dbReference>
<proteinExistence type="inferred from homology"/>
<sequence length="223" mass="24250">MAAYYRPQTSPREAALQPASAAICFIDVQVFNCCSTGAMQRDLPPAKQAGEARRHFMQRVEECKPLWASLQQACRSAGVEVLYTVIQSLTMDGRDRGLDYKLSGFHVPPGSRDAQVLDCIAPGPDEIVLPKTSSSVFLSTPLHYLLQNLGVRQLVLCGCVTDQCVEHAVRDACDLGYLVTLATDACATHSIQRQQASLAAVAGYCRQRTADQLVQELAEAHPA</sequence>
<dbReference type="Proteomes" id="UP001055712">
    <property type="component" value="Unassembled WGS sequence"/>
</dbReference>
<gene>
    <name evidence="4" type="ORF">D9Q98_010635</name>
</gene>
<dbReference type="CDD" id="cd00431">
    <property type="entry name" value="cysteine_hydrolases"/>
    <property type="match status" value="1"/>
</dbReference>
<dbReference type="OrthoDB" id="167809at2759"/>
<comment type="similarity">
    <text evidence="1">Belongs to the isochorismatase family.</text>
</comment>